<dbReference type="Pfam" id="PF06969">
    <property type="entry name" value="HemN_C"/>
    <property type="match status" value="1"/>
</dbReference>
<dbReference type="PANTHER" id="PTHR13932">
    <property type="entry name" value="COPROPORPHYRINIGEN III OXIDASE"/>
    <property type="match status" value="1"/>
</dbReference>
<dbReference type="SFLD" id="SFLDS00029">
    <property type="entry name" value="Radical_SAM"/>
    <property type="match status" value="1"/>
</dbReference>
<evidence type="ECO:0000259" key="3">
    <source>
        <dbReference type="PROSITE" id="PS51918"/>
    </source>
</evidence>
<dbReference type="PANTHER" id="PTHR13932:SF5">
    <property type="entry name" value="RADICAL S-ADENOSYL METHIONINE DOMAIN-CONTAINING PROTEIN 1, MITOCHONDRIAL"/>
    <property type="match status" value="1"/>
</dbReference>
<dbReference type="InterPro" id="IPR010723">
    <property type="entry name" value="HemN_C"/>
</dbReference>
<protein>
    <recommendedName>
        <fullName evidence="2">Heme chaperone HemW</fullName>
    </recommendedName>
</protein>
<name>A0A6G4R3N1_9CAUL</name>
<keyword evidence="2" id="KW-0408">Iron</keyword>
<dbReference type="EMBL" id="JAAKGT010000011">
    <property type="protein sequence ID" value="NGM51768.1"/>
    <property type="molecule type" value="Genomic_DNA"/>
</dbReference>
<dbReference type="GO" id="GO:0046872">
    <property type="term" value="F:metal ion binding"/>
    <property type="evidence" value="ECO:0007669"/>
    <property type="project" value="UniProtKB-UniRule"/>
</dbReference>
<dbReference type="SFLD" id="SFLDF00288">
    <property type="entry name" value="HemN-like__clustered_with_nucl"/>
    <property type="match status" value="1"/>
</dbReference>
<keyword evidence="2" id="KW-0949">S-adenosyl-L-methionine</keyword>
<dbReference type="GO" id="GO:0004109">
    <property type="term" value="F:coproporphyrinogen oxidase activity"/>
    <property type="evidence" value="ECO:0007669"/>
    <property type="project" value="InterPro"/>
</dbReference>
<keyword evidence="2" id="KW-0411">Iron-sulfur</keyword>
<organism evidence="4">
    <name type="scientific">Caulobacter sp. 602-2</name>
    <dbReference type="NCBI Taxonomy" id="2710887"/>
    <lineage>
        <taxon>Bacteria</taxon>
        <taxon>Pseudomonadati</taxon>
        <taxon>Pseudomonadota</taxon>
        <taxon>Alphaproteobacteria</taxon>
        <taxon>Caulobacterales</taxon>
        <taxon>Caulobacteraceae</taxon>
        <taxon>Caulobacter</taxon>
    </lineage>
</organism>
<keyword evidence="2" id="KW-0143">Chaperone</keyword>
<dbReference type="InterPro" id="IPR007197">
    <property type="entry name" value="rSAM"/>
</dbReference>
<reference evidence="4" key="1">
    <citation type="submission" date="2020-02" db="EMBL/GenBank/DDBJ databases">
        <authorList>
            <person name="Gao J."/>
            <person name="Sun J."/>
        </authorList>
    </citation>
    <scope>NUCLEOTIDE SEQUENCE</scope>
    <source>
        <strain evidence="4">602-2</strain>
    </source>
</reference>
<dbReference type="AlphaFoldDB" id="A0A6G4R3N1"/>
<sequence length="395" mass="42223">MRGLGGGILESPLPPLGLYVHWPYCARICPYCDFNVVRDRGRTDEQAALADAIIADMTAQRALTGERRLLSIFFGGGTPSLMDPTAVARVIETAKALWSAADDLEISLEANPTDGEAGRFEALAQAGVARLSLGVQALDDASLKMLGRNHDAGSARRAIATAARLFPRLSVDLIYARPGQTDAAWREELAEMLAYGPEHVSPYQLTIEAGTAFDRAVGRGKIVPPDEDLAAQLFETTQEVLEAAGFDAYEVSNHARGAAARSRHNLVYWRGVDYVGVGPGAHGRLTLETGPIGGKIATTARSKIADYIAAVARDGVGFEREGLTPVEAAEERLLLGLRIDDGVAFAEMAALDLSPDTPKVKSLVETGLLVDDPVRLRATRQGRLLLDRLTGVLAT</sequence>
<evidence type="ECO:0000256" key="1">
    <source>
        <dbReference type="ARBA" id="ARBA00006100"/>
    </source>
</evidence>
<dbReference type="InterPro" id="IPR004559">
    <property type="entry name" value="HemW-like"/>
</dbReference>
<dbReference type="Gene3D" id="3.30.750.200">
    <property type="match status" value="1"/>
</dbReference>
<feature type="domain" description="Radical SAM core" evidence="3">
    <location>
        <begin position="10"/>
        <end position="247"/>
    </location>
</feature>
<dbReference type="SFLD" id="SFLDF00562">
    <property type="entry name" value="HemN-like__clustered_with_heat"/>
    <property type="match status" value="1"/>
</dbReference>
<gene>
    <name evidence="4" type="ORF">G5B46_19315</name>
</gene>
<comment type="similarity">
    <text evidence="1">Belongs to the anaerobic coproporphyrinogen-III oxidase family. HemW subfamily.</text>
</comment>
<dbReference type="SFLD" id="SFLDG01065">
    <property type="entry name" value="anaerobic_coproporphyrinogen-I"/>
    <property type="match status" value="1"/>
</dbReference>
<dbReference type="InterPro" id="IPR058240">
    <property type="entry name" value="rSAM_sf"/>
</dbReference>
<comment type="function">
    <text evidence="2">Probably acts as a heme chaperone, transferring heme to an unknown acceptor. Binds one molecule of heme per monomer, possibly covalently. Binds 1 [4Fe-4S] cluster. The cluster is coordinated with 3 cysteines and an exchangeable S-adenosyl-L-methionine.</text>
</comment>
<comment type="subcellular location">
    <subcellularLocation>
        <location evidence="2">Cytoplasm</location>
    </subcellularLocation>
</comment>
<dbReference type="Pfam" id="PF04055">
    <property type="entry name" value="Radical_SAM"/>
    <property type="match status" value="1"/>
</dbReference>
<dbReference type="PROSITE" id="PS51918">
    <property type="entry name" value="RADICAL_SAM"/>
    <property type="match status" value="1"/>
</dbReference>
<proteinExistence type="inferred from homology"/>
<dbReference type="InterPro" id="IPR034505">
    <property type="entry name" value="Coproporphyrinogen-III_oxidase"/>
</dbReference>
<dbReference type="InterPro" id="IPR006638">
    <property type="entry name" value="Elp3/MiaA/NifB-like_rSAM"/>
</dbReference>
<keyword evidence="2" id="KW-0004">4Fe-4S</keyword>
<dbReference type="SUPFAM" id="SSF102114">
    <property type="entry name" value="Radical SAM enzymes"/>
    <property type="match status" value="1"/>
</dbReference>
<accession>A0A6G4R3N1</accession>
<keyword evidence="2" id="KW-0963">Cytoplasm</keyword>
<comment type="caution">
    <text evidence="4">The sequence shown here is derived from an EMBL/GenBank/DDBJ whole genome shotgun (WGS) entry which is preliminary data.</text>
</comment>
<dbReference type="GO" id="GO:0006779">
    <property type="term" value="P:porphyrin-containing compound biosynthetic process"/>
    <property type="evidence" value="ECO:0007669"/>
    <property type="project" value="InterPro"/>
</dbReference>
<keyword evidence="2" id="KW-0349">Heme</keyword>
<dbReference type="NCBIfam" id="TIGR00539">
    <property type="entry name" value="hemN_rel"/>
    <property type="match status" value="1"/>
</dbReference>
<evidence type="ECO:0000256" key="2">
    <source>
        <dbReference type="RuleBase" id="RU364116"/>
    </source>
</evidence>
<dbReference type="GO" id="GO:0051539">
    <property type="term" value="F:4 iron, 4 sulfur cluster binding"/>
    <property type="evidence" value="ECO:0007669"/>
    <property type="project" value="UniProtKB-UniRule"/>
</dbReference>
<dbReference type="CDD" id="cd01335">
    <property type="entry name" value="Radical_SAM"/>
    <property type="match status" value="1"/>
</dbReference>
<dbReference type="GO" id="GO:0005737">
    <property type="term" value="C:cytoplasm"/>
    <property type="evidence" value="ECO:0007669"/>
    <property type="project" value="UniProtKB-SubCell"/>
</dbReference>
<dbReference type="SMART" id="SM00729">
    <property type="entry name" value="Elp3"/>
    <property type="match status" value="1"/>
</dbReference>
<evidence type="ECO:0000313" key="4">
    <source>
        <dbReference type="EMBL" id="NGM51768.1"/>
    </source>
</evidence>
<keyword evidence="2" id="KW-0479">Metal-binding</keyword>